<evidence type="ECO:0000259" key="2">
    <source>
        <dbReference type="Pfam" id="PF13521"/>
    </source>
</evidence>
<dbReference type="AlphaFoldDB" id="S9VL30"/>
<keyword evidence="4" id="KW-1185">Reference proteome</keyword>
<name>S9VL30_9TRYP</name>
<comment type="caution">
    <text evidence="3">The sequence shown here is derived from an EMBL/GenBank/DDBJ whole genome shotgun (WGS) entry which is preliminary data.</text>
</comment>
<dbReference type="InterPro" id="IPR038727">
    <property type="entry name" value="NadR/Ttd14_AAA_dom"/>
</dbReference>
<dbReference type="EMBL" id="ATMH01005522">
    <property type="protein sequence ID" value="EPY27816.1"/>
    <property type="molecule type" value="Genomic_DNA"/>
</dbReference>
<feature type="region of interest" description="Disordered" evidence="1">
    <location>
        <begin position="409"/>
        <end position="432"/>
    </location>
</feature>
<accession>S9VL30</accession>
<dbReference type="GO" id="GO:0005525">
    <property type="term" value="F:GTP binding"/>
    <property type="evidence" value="ECO:0007669"/>
    <property type="project" value="TreeGrafter"/>
</dbReference>
<evidence type="ECO:0000313" key="3">
    <source>
        <dbReference type="EMBL" id="EPY27816.1"/>
    </source>
</evidence>
<dbReference type="InterPro" id="IPR027417">
    <property type="entry name" value="P-loop_NTPase"/>
</dbReference>
<evidence type="ECO:0000313" key="4">
    <source>
        <dbReference type="Proteomes" id="UP000015354"/>
    </source>
</evidence>
<feature type="compositionally biased region" description="Low complexity" evidence="1">
    <location>
        <begin position="534"/>
        <end position="543"/>
    </location>
</feature>
<dbReference type="InterPro" id="IPR053227">
    <property type="entry name" value="TRPL-trafficking_regulator"/>
</dbReference>
<dbReference type="Pfam" id="PF13521">
    <property type="entry name" value="AAA_28"/>
    <property type="match status" value="1"/>
</dbReference>
<organism evidence="3 4">
    <name type="scientific">Strigomonas culicis</name>
    <dbReference type="NCBI Taxonomy" id="28005"/>
    <lineage>
        <taxon>Eukaryota</taxon>
        <taxon>Discoba</taxon>
        <taxon>Euglenozoa</taxon>
        <taxon>Kinetoplastea</taxon>
        <taxon>Metakinetoplastina</taxon>
        <taxon>Trypanosomatida</taxon>
        <taxon>Trypanosomatidae</taxon>
        <taxon>Strigomonadinae</taxon>
        <taxon>Strigomonas</taxon>
    </lineage>
</organism>
<proteinExistence type="predicted"/>
<dbReference type="OrthoDB" id="6375174at2759"/>
<dbReference type="Gene3D" id="3.40.50.300">
    <property type="entry name" value="P-loop containing nucleotide triphosphate hydrolases"/>
    <property type="match status" value="1"/>
</dbReference>
<reference evidence="3 4" key="1">
    <citation type="journal article" date="2013" name="PLoS ONE">
        <title>Predicting the Proteins of Angomonas deanei, Strigomonas culicis and Their Respective Endosymbionts Reveals New Aspects of the Trypanosomatidae Family.</title>
        <authorList>
            <person name="Motta M.C."/>
            <person name="Martins A.C."/>
            <person name="de Souza S.S."/>
            <person name="Catta-Preta C.M."/>
            <person name="Silva R."/>
            <person name="Klein C.C."/>
            <person name="de Almeida L.G."/>
            <person name="de Lima Cunha O."/>
            <person name="Ciapina L.P."/>
            <person name="Brocchi M."/>
            <person name="Colabardini A.C."/>
            <person name="de Araujo Lima B."/>
            <person name="Machado C.R."/>
            <person name="de Almeida Soares C.M."/>
            <person name="Probst C.M."/>
            <person name="de Menezes C.B."/>
            <person name="Thompson C.E."/>
            <person name="Bartholomeu D.C."/>
            <person name="Gradia D.F."/>
            <person name="Pavoni D.P."/>
            <person name="Grisard E.C."/>
            <person name="Fantinatti-Garboggini F."/>
            <person name="Marchini F.K."/>
            <person name="Rodrigues-Luiz G.F."/>
            <person name="Wagner G."/>
            <person name="Goldman G.H."/>
            <person name="Fietto J.L."/>
            <person name="Elias M.C."/>
            <person name="Goldman M.H."/>
            <person name="Sagot M.F."/>
            <person name="Pereira M."/>
            <person name="Stoco P.H."/>
            <person name="de Mendonca-Neto R.P."/>
            <person name="Teixeira S.M."/>
            <person name="Maciel T.E."/>
            <person name="de Oliveira Mendes T.A."/>
            <person name="Urmenyi T.P."/>
            <person name="de Souza W."/>
            <person name="Schenkman S."/>
            <person name="de Vasconcelos A.T."/>
        </authorList>
    </citation>
    <scope>NUCLEOTIDE SEQUENCE [LARGE SCALE GENOMIC DNA]</scope>
</reference>
<feature type="non-terminal residue" evidence="3">
    <location>
        <position position="651"/>
    </location>
</feature>
<gene>
    <name evidence="3" type="ORF">STCU_05522</name>
</gene>
<dbReference type="Proteomes" id="UP000015354">
    <property type="component" value="Unassembled WGS sequence"/>
</dbReference>
<dbReference type="SUPFAM" id="SSF52540">
    <property type="entry name" value="P-loop containing nucleoside triphosphate hydrolases"/>
    <property type="match status" value="1"/>
</dbReference>
<dbReference type="PANTHER" id="PTHR34932">
    <property type="entry name" value="TRPL TRANSLOCATION DEFECT PROTEIN 14"/>
    <property type="match status" value="1"/>
</dbReference>
<sequence length="651" mass="70357">MAYRPVGRSVSPAAALGAYNDLTLHRVQQALQQRHKVLHVCLTGGPCAGKSTFLAQLQEKLPQRTGYHVMCVPEAATLLVTGGMQWDGNLIVEQQLCLLRTQLALEDQFYALAVASGKPTVIVSDRGTMDGRAFCSEAQFHAILQQLGCTLEALRDRYDAVLHMVTAAYGAEAFYNLDNPARYEDLDGARASDTKLRRMYVGHPMFKLIDNSAPSFDSKIERGVELICELVGHKTSLQNISYYVLRQRPSSLPAARARYEVTTTILTNSSLDEIRLLTRRVMPDGSATHFFRALRTSSGASRRPSDVSTGSQASLLALAGMGRSRSAAAATQQQQQRIECDQRISSREYAGLLSHKDATREDIIVDAVHFIFEDSNFELCTIVSPSWAAGRCTVMVETCRSSKTAALADETRTPNDTDAVPETEEEPQPPAGDAICFPPFLDVDREIPTDIYTTYFLVSHRETGPLYTVLAFAPVFSRATTKVAALGPHADSMHLMDSVRCSPNTTMTTPLRAADRSSLGGTQLLSAARRRGSAAEATPNPTTTEKRAGQSLTDLPPPAAATGSMTTRTPEKERPAAGAALLPHTPLRSLDPNTASARPAAACRDSKGAPAESAASHPVPAQLTPAVHGGPIRLMPLPALAARPWRCPTLP</sequence>
<feature type="region of interest" description="Disordered" evidence="1">
    <location>
        <begin position="526"/>
        <end position="624"/>
    </location>
</feature>
<protein>
    <recommendedName>
        <fullName evidence="2">NadR/Ttd14 AAA domain-containing protein</fullName>
    </recommendedName>
</protein>
<feature type="domain" description="NadR/Ttd14 AAA" evidence="2">
    <location>
        <begin position="40"/>
        <end position="208"/>
    </location>
</feature>
<dbReference type="GO" id="GO:0035091">
    <property type="term" value="F:phosphatidylinositol binding"/>
    <property type="evidence" value="ECO:0007669"/>
    <property type="project" value="TreeGrafter"/>
</dbReference>
<dbReference type="GO" id="GO:0070300">
    <property type="term" value="F:phosphatidic acid binding"/>
    <property type="evidence" value="ECO:0007669"/>
    <property type="project" value="TreeGrafter"/>
</dbReference>
<evidence type="ECO:0000256" key="1">
    <source>
        <dbReference type="SAM" id="MobiDB-lite"/>
    </source>
</evidence>
<dbReference type="PANTHER" id="PTHR34932:SF1">
    <property type="entry name" value="TRPL TRANSLOCATION DEFECT PROTEIN 14"/>
    <property type="match status" value="1"/>
</dbReference>